<comment type="domain">
    <text evidence="10">The IMP cyclohydrolase activity resides in the N-terminal region.</text>
</comment>
<keyword evidence="4 10" id="KW-0808">Transferase</keyword>
<dbReference type="Proteomes" id="UP001152599">
    <property type="component" value="Unassembled WGS sequence"/>
</dbReference>
<evidence type="ECO:0000256" key="10">
    <source>
        <dbReference type="HAMAP-Rule" id="MF_00139"/>
    </source>
</evidence>
<comment type="caution">
    <text evidence="12">The sequence shown here is derived from an EMBL/GenBank/DDBJ whole genome shotgun (WGS) entry which is preliminary data.</text>
</comment>
<evidence type="ECO:0000256" key="4">
    <source>
        <dbReference type="ARBA" id="ARBA00022679"/>
    </source>
</evidence>
<reference evidence="12" key="1">
    <citation type="submission" date="2022-07" db="EMBL/GenBank/DDBJ databases">
        <title>Description and genome-wide analysis of Profundicola chukchiensis gen. nov., sp. nov., marine bacteria isolated from bottom sediments of the Chukchi Sea.</title>
        <authorList>
            <person name="Romanenko L."/>
            <person name="Otstavnykh N."/>
            <person name="Kurilenko V."/>
            <person name="Eremeev V."/>
            <person name="Velansky P."/>
            <person name="Mikhailov V."/>
            <person name="Isaeva M."/>
        </authorList>
    </citation>
    <scope>NUCLEOTIDE SEQUENCE</scope>
    <source>
        <strain evidence="12">KMM 9713</strain>
    </source>
</reference>
<keyword evidence="6 10" id="KW-0378">Hydrolase</keyword>
<dbReference type="GO" id="GO:0004643">
    <property type="term" value="F:phosphoribosylaminoimidazolecarboxamide formyltransferase activity"/>
    <property type="evidence" value="ECO:0007669"/>
    <property type="project" value="UniProtKB-UniRule"/>
</dbReference>
<dbReference type="NCBIfam" id="TIGR00355">
    <property type="entry name" value="purH"/>
    <property type="match status" value="1"/>
</dbReference>
<evidence type="ECO:0000313" key="13">
    <source>
        <dbReference type="Proteomes" id="UP001152599"/>
    </source>
</evidence>
<dbReference type="InterPro" id="IPR036914">
    <property type="entry name" value="MGS-like_dom_sf"/>
</dbReference>
<dbReference type="InterPro" id="IPR024051">
    <property type="entry name" value="AICAR_Tfase_dup_dom_sf"/>
</dbReference>
<keyword evidence="7 10" id="KW-0511">Multifunctional enzyme</keyword>
<evidence type="ECO:0000256" key="1">
    <source>
        <dbReference type="ARBA" id="ARBA00004844"/>
    </source>
</evidence>
<evidence type="ECO:0000256" key="3">
    <source>
        <dbReference type="ARBA" id="ARBA00007667"/>
    </source>
</evidence>
<dbReference type="PANTHER" id="PTHR11692">
    <property type="entry name" value="BIFUNCTIONAL PURINE BIOSYNTHESIS PROTEIN PURH"/>
    <property type="match status" value="1"/>
</dbReference>
<dbReference type="GO" id="GO:0005829">
    <property type="term" value="C:cytosol"/>
    <property type="evidence" value="ECO:0007669"/>
    <property type="project" value="TreeGrafter"/>
</dbReference>
<comment type="similarity">
    <text evidence="3 10">Belongs to the PurH family.</text>
</comment>
<dbReference type="GO" id="GO:0003937">
    <property type="term" value="F:IMP cyclohydrolase activity"/>
    <property type="evidence" value="ECO:0007669"/>
    <property type="project" value="UniProtKB-UniRule"/>
</dbReference>
<dbReference type="SUPFAM" id="SSF53927">
    <property type="entry name" value="Cytidine deaminase-like"/>
    <property type="match status" value="1"/>
</dbReference>
<evidence type="ECO:0000256" key="8">
    <source>
        <dbReference type="ARBA" id="ARBA00050488"/>
    </source>
</evidence>
<gene>
    <name evidence="10 12" type="primary">purH</name>
    <name evidence="12" type="ORF">NMK71_03750</name>
</gene>
<comment type="catalytic activity">
    <reaction evidence="9 10">
        <text>IMP + H2O = 5-formamido-1-(5-phospho-D-ribosyl)imidazole-4-carboxamide</text>
        <dbReference type="Rhea" id="RHEA:18445"/>
        <dbReference type="ChEBI" id="CHEBI:15377"/>
        <dbReference type="ChEBI" id="CHEBI:58053"/>
        <dbReference type="ChEBI" id="CHEBI:58467"/>
        <dbReference type="EC" id="3.5.4.10"/>
    </reaction>
</comment>
<dbReference type="EMBL" id="JANCMU010000001">
    <property type="protein sequence ID" value="MDG4945517.1"/>
    <property type="molecule type" value="Genomic_DNA"/>
</dbReference>
<dbReference type="GO" id="GO:0006189">
    <property type="term" value="P:'de novo' IMP biosynthetic process"/>
    <property type="evidence" value="ECO:0007669"/>
    <property type="project" value="UniProtKB-UniRule"/>
</dbReference>
<name>A0A9X4MXU6_9FLAO</name>
<dbReference type="NCBIfam" id="NF002049">
    <property type="entry name" value="PRK00881.1"/>
    <property type="match status" value="1"/>
</dbReference>
<keyword evidence="13" id="KW-1185">Reference proteome</keyword>
<proteinExistence type="inferred from homology"/>
<dbReference type="CDD" id="cd01421">
    <property type="entry name" value="IMPCH"/>
    <property type="match status" value="1"/>
</dbReference>
<evidence type="ECO:0000256" key="9">
    <source>
        <dbReference type="ARBA" id="ARBA00050687"/>
    </source>
</evidence>
<comment type="pathway">
    <text evidence="1 10">Purine metabolism; IMP biosynthesis via de novo pathway; IMP from 5-formamido-1-(5-phospho-D-ribosyl)imidazole-4-carboxamide: step 1/1.</text>
</comment>
<dbReference type="EC" id="2.1.2.3" evidence="10"/>
<dbReference type="Pfam" id="PF02142">
    <property type="entry name" value="MGS"/>
    <property type="match status" value="1"/>
</dbReference>
<dbReference type="InterPro" id="IPR002695">
    <property type="entry name" value="PurH-like"/>
</dbReference>
<dbReference type="HAMAP" id="MF_00139">
    <property type="entry name" value="PurH"/>
    <property type="match status" value="1"/>
</dbReference>
<dbReference type="Gene3D" id="3.40.50.1380">
    <property type="entry name" value="Methylglyoxal synthase-like domain"/>
    <property type="match status" value="1"/>
</dbReference>
<organism evidence="12 13">
    <name type="scientific">Profundicola chukchiensis</name>
    <dbReference type="NCBI Taxonomy" id="2961959"/>
    <lineage>
        <taxon>Bacteria</taxon>
        <taxon>Pseudomonadati</taxon>
        <taxon>Bacteroidota</taxon>
        <taxon>Flavobacteriia</taxon>
        <taxon>Flavobacteriales</taxon>
        <taxon>Weeksellaceae</taxon>
        <taxon>Profundicola</taxon>
    </lineage>
</organism>
<comment type="pathway">
    <text evidence="2 10">Purine metabolism; IMP biosynthesis via de novo pathway; 5-formamido-1-(5-phospho-D-ribosyl)imidazole-4-carboxamide from 5-amino-1-(5-phospho-D-ribosyl)imidazole-4-carboxamide (10-formyl THF route): step 1/1.</text>
</comment>
<dbReference type="FunFam" id="3.40.140.20:FF:000001">
    <property type="entry name" value="Bifunctional purine biosynthesis protein PurH"/>
    <property type="match status" value="1"/>
</dbReference>
<dbReference type="AlphaFoldDB" id="A0A9X4MXU6"/>
<evidence type="ECO:0000256" key="2">
    <source>
        <dbReference type="ARBA" id="ARBA00004954"/>
    </source>
</evidence>
<dbReference type="EC" id="3.5.4.10" evidence="10"/>
<comment type="catalytic activity">
    <reaction evidence="8 10">
        <text>(6R)-10-formyltetrahydrofolate + 5-amino-1-(5-phospho-beta-D-ribosyl)imidazole-4-carboxamide = 5-formamido-1-(5-phospho-D-ribosyl)imidazole-4-carboxamide + (6S)-5,6,7,8-tetrahydrofolate</text>
        <dbReference type="Rhea" id="RHEA:22192"/>
        <dbReference type="ChEBI" id="CHEBI:57453"/>
        <dbReference type="ChEBI" id="CHEBI:58467"/>
        <dbReference type="ChEBI" id="CHEBI:58475"/>
        <dbReference type="ChEBI" id="CHEBI:195366"/>
        <dbReference type="EC" id="2.1.2.3"/>
    </reaction>
</comment>
<dbReference type="Gene3D" id="3.40.140.20">
    <property type="match status" value="2"/>
</dbReference>
<keyword evidence="5 10" id="KW-0658">Purine biosynthesis</keyword>
<accession>A0A9X4MXU6</accession>
<dbReference type="SMART" id="SM00851">
    <property type="entry name" value="MGS"/>
    <property type="match status" value="1"/>
</dbReference>
<dbReference type="SUPFAM" id="SSF52335">
    <property type="entry name" value="Methylglyoxal synthase-like"/>
    <property type="match status" value="1"/>
</dbReference>
<dbReference type="Pfam" id="PF01808">
    <property type="entry name" value="AICARFT_IMPCHas"/>
    <property type="match status" value="1"/>
</dbReference>
<dbReference type="FunFam" id="3.40.50.1380:FF:000001">
    <property type="entry name" value="Bifunctional purine biosynthesis protein PurH"/>
    <property type="match status" value="1"/>
</dbReference>
<dbReference type="PANTHER" id="PTHR11692:SF0">
    <property type="entry name" value="BIFUNCTIONAL PURINE BIOSYNTHESIS PROTEIN ATIC"/>
    <property type="match status" value="1"/>
</dbReference>
<evidence type="ECO:0000256" key="7">
    <source>
        <dbReference type="ARBA" id="ARBA00023268"/>
    </source>
</evidence>
<dbReference type="PROSITE" id="PS51855">
    <property type="entry name" value="MGS"/>
    <property type="match status" value="1"/>
</dbReference>
<dbReference type="InterPro" id="IPR011607">
    <property type="entry name" value="MGS-like_dom"/>
</dbReference>
<dbReference type="SMART" id="SM00798">
    <property type="entry name" value="AICARFT_IMPCHas"/>
    <property type="match status" value="1"/>
</dbReference>
<evidence type="ECO:0000259" key="11">
    <source>
        <dbReference type="PROSITE" id="PS51855"/>
    </source>
</evidence>
<evidence type="ECO:0000313" key="12">
    <source>
        <dbReference type="EMBL" id="MDG4945517.1"/>
    </source>
</evidence>
<dbReference type="FunFam" id="3.40.140.20:FF:000002">
    <property type="entry name" value="Bifunctional purine biosynthesis protein PurH"/>
    <property type="match status" value="1"/>
</dbReference>
<evidence type="ECO:0000256" key="6">
    <source>
        <dbReference type="ARBA" id="ARBA00022801"/>
    </source>
</evidence>
<sequence>MQKTALLSVSDKTGIAEFAKFLQSKNYRLISTGGTFKHLVENGVDVKEVNTVTNFPEILDGRVKTLHPNVHGGILARRSNENDMKTLEEKGIDTIDMVVVNLYPFFENAQKELELSELAEFIDIGGPTMLRASAKSFFDVTVVSDPADYKLVKSEMEKDGETSFETRKALAGKVFNLTSAYDAAISQKLLEDKFPPYYTISYKKNMDLRYGENPHQSAAYYTETTNSGALKDFEQLQGKEMSFNNIRDLDLAWKVVCEFEQTACCAVKHSTPCGVAISENLLDAYQKAHDCDPISIFGGIVAFNKKVDKATAEKCNEIFLEIVVAPEFDADALEVFKNKKNLRVIKINSDLGDQMHMVQVDGGLLVQDADLQISDDLKTVTEKAPTQEQLSDLDFAMKVIKHVKSNAIVVAKDKQALGVGTGETNRIWAAQQAIERAMEKETEGLVLASDAFFPFRDVVDFAAEKGITAIIQPGGSMRDQESIDAANEHGIAMVTTGMRHFLH</sequence>
<dbReference type="InterPro" id="IPR016193">
    <property type="entry name" value="Cytidine_deaminase-like"/>
</dbReference>
<protein>
    <recommendedName>
        <fullName evidence="10">Bifunctional purine biosynthesis protein PurH</fullName>
    </recommendedName>
    <domain>
        <recommendedName>
            <fullName evidence="10">Phosphoribosylaminoimidazolecarboxamide formyltransferase</fullName>
            <ecNumber evidence="10">2.1.2.3</ecNumber>
        </recommendedName>
        <alternativeName>
            <fullName evidence="10">AICAR transformylase</fullName>
        </alternativeName>
    </domain>
    <domain>
        <recommendedName>
            <fullName evidence="10">IMP cyclohydrolase</fullName>
            <ecNumber evidence="10">3.5.4.10</ecNumber>
        </recommendedName>
        <alternativeName>
            <fullName evidence="10">ATIC</fullName>
        </alternativeName>
        <alternativeName>
            <fullName evidence="10">IMP synthase</fullName>
        </alternativeName>
        <alternativeName>
            <fullName evidence="10">Inosinicase</fullName>
        </alternativeName>
    </domain>
</protein>
<feature type="domain" description="MGS-like" evidence="11">
    <location>
        <begin position="1"/>
        <end position="144"/>
    </location>
</feature>
<evidence type="ECO:0000256" key="5">
    <source>
        <dbReference type="ARBA" id="ARBA00022755"/>
    </source>
</evidence>
<dbReference type="RefSeq" id="WP_304420110.1">
    <property type="nucleotide sequence ID" value="NZ_JANCMU010000001.1"/>
</dbReference>
<dbReference type="PIRSF" id="PIRSF000414">
    <property type="entry name" value="AICARFT_IMPCHas"/>
    <property type="match status" value="1"/>
</dbReference>